<dbReference type="RefSeq" id="WP_190827436.1">
    <property type="nucleotide sequence ID" value="NZ_CAWPPI010000041.1"/>
</dbReference>
<reference evidence="1" key="1">
    <citation type="submission" date="2020-09" db="EMBL/GenBank/DDBJ databases">
        <title>Iningainema tapete sp. nov. (Scytonemataceae, Cyanobacteria) from greenhouses in central Florida (USA) produces two types of nodularin with biosynthetic potential for microcystin-LR and anabaenopeptins.</title>
        <authorList>
            <person name="Berthold D.E."/>
            <person name="Lefler F.W."/>
            <person name="Huang I.-S."/>
            <person name="Abdulla H."/>
            <person name="Zimba P.V."/>
            <person name="Laughinghouse H.D. IV."/>
        </authorList>
    </citation>
    <scope>NUCLEOTIDE SEQUENCE</scope>
    <source>
        <strain evidence="1">BLCCT55</strain>
    </source>
</reference>
<protein>
    <submittedName>
        <fullName evidence="1">Uncharacterized protein</fullName>
    </submittedName>
</protein>
<accession>A0A8J6XCQ2</accession>
<dbReference type="AlphaFoldDB" id="A0A8J6XCQ2"/>
<comment type="caution">
    <text evidence="1">The sequence shown here is derived from an EMBL/GenBank/DDBJ whole genome shotgun (WGS) entry which is preliminary data.</text>
</comment>
<dbReference type="InterPro" id="IPR011004">
    <property type="entry name" value="Trimer_LpxA-like_sf"/>
</dbReference>
<name>A0A8J6XCQ2_9CYAN</name>
<organism evidence="1 2">
    <name type="scientific">Iningainema tapete BLCC-T55</name>
    <dbReference type="NCBI Taxonomy" id="2748662"/>
    <lineage>
        <taxon>Bacteria</taxon>
        <taxon>Bacillati</taxon>
        <taxon>Cyanobacteriota</taxon>
        <taxon>Cyanophyceae</taxon>
        <taxon>Nostocales</taxon>
        <taxon>Scytonemataceae</taxon>
        <taxon>Iningainema tapete</taxon>
    </lineage>
</organism>
<sequence length="75" mass="7794">MSGKTNLNSSTIERLGQWSASTIIGPLNLSENRSRENKVFTKVKIPNGVYIGGDVSIGGGDAVGLDSWVAGGVSE</sequence>
<dbReference type="GO" id="GO:0043886">
    <property type="term" value="F:structural constituent of carboxysome shell"/>
    <property type="evidence" value="ECO:0007669"/>
    <property type="project" value="UniProtKB-ARBA"/>
</dbReference>
<proteinExistence type="predicted"/>
<dbReference type="EMBL" id="JACXAE010000041">
    <property type="protein sequence ID" value="MBD2772629.1"/>
    <property type="molecule type" value="Genomic_DNA"/>
</dbReference>
<keyword evidence="2" id="KW-1185">Reference proteome</keyword>
<evidence type="ECO:0000313" key="1">
    <source>
        <dbReference type="EMBL" id="MBD2772629.1"/>
    </source>
</evidence>
<dbReference type="GO" id="GO:0031470">
    <property type="term" value="C:carboxysome"/>
    <property type="evidence" value="ECO:0007669"/>
    <property type="project" value="UniProtKB-ARBA"/>
</dbReference>
<evidence type="ECO:0000313" key="2">
    <source>
        <dbReference type="Proteomes" id="UP000629098"/>
    </source>
</evidence>
<dbReference type="Proteomes" id="UP000629098">
    <property type="component" value="Unassembled WGS sequence"/>
</dbReference>
<gene>
    <name evidence="1" type="ORF">ICL16_11220</name>
</gene>
<dbReference type="SUPFAM" id="SSF51161">
    <property type="entry name" value="Trimeric LpxA-like enzymes"/>
    <property type="match status" value="1"/>
</dbReference>